<dbReference type="InterPro" id="IPR035979">
    <property type="entry name" value="RBD_domain_sf"/>
</dbReference>
<evidence type="ECO:0008006" key="4">
    <source>
        <dbReference type="Google" id="ProtNLM"/>
    </source>
</evidence>
<keyword evidence="3" id="KW-1185">Reference proteome</keyword>
<reference evidence="2 3" key="1">
    <citation type="submission" date="2012-03" db="EMBL/GenBank/DDBJ databases">
        <title>Whole Genome Assembly of Papio anubis.</title>
        <authorList>
            <person name="Liu Y.L."/>
            <person name="Abraham K.A."/>
            <person name="Akbar H.A."/>
            <person name="Ali S.A."/>
            <person name="Anosike U.A."/>
            <person name="Aqrawi P.A."/>
            <person name="Arias F.A."/>
            <person name="Attaway T.A."/>
            <person name="Awwad R.A."/>
            <person name="Babu C.B."/>
            <person name="Bandaranaike D.B."/>
            <person name="Battles P.B."/>
            <person name="Bell A.B."/>
            <person name="Beltran B.B."/>
            <person name="Berhane-Mersha D.B."/>
            <person name="Bess C.B."/>
            <person name="Bickham C.B."/>
            <person name="Bolden T.B."/>
            <person name="Carter K.C."/>
            <person name="Chau D.C."/>
            <person name="Chavez A.C."/>
            <person name="Clerc-Blankenburg K.C."/>
            <person name="Coyle M.C."/>
            <person name="Dao M.D."/>
            <person name="Davila M.L.D."/>
            <person name="Davy-Carroll L.D."/>
            <person name="Denson S.D."/>
            <person name="Dinh H.D."/>
            <person name="Fernandez S.F."/>
            <person name="Fernando P.F."/>
            <person name="Forbes L.F."/>
            <person name="Francis C.F."/>
            <person name="Francisco L.F."/>
            <person name="Fu Q.F."/>
            <person name="Garcia-Iii R.G."/>
            <person name="Garrett T.G."/>
            <person name="Gross S.G."/>
            <person name="Gubbala S.G."/>
            <person name="Hirani K.H."/>
            <person name="Hogues M.H."/>
            <person name="Hollins B.H."/>
            <person name="Jackson L.J."/>
            <person name="Javaid M.J."/>
            <person name="Jhangiani S.J."/>
            <person name="Johnson A.J."/>
            <person name="Johnson B.J."/>
            <person name="Jones J.J."/>
            <person name="Joshi V.J."/>
            <person name="Kalu J.K."/>
            <person name="Khan N.K."/>
            <person name="Korchina V.K."/>
            <person name="Kovar C.K."/>
            <person name="Lago L.L."/>
            <person name="Lara F.L."/>
            <person name="Le T.-K.L."/>
            <person name="Lee S.L."/>
            <person name="Legall-Iii F.L."/>
            <person name="Lemon S.L."/>
            <person name="Liu J.L."/>
            <person name="Liu Y.-S.L."/>
            <person name="Liyanage D.L."/>
            <person name="Lopez J.L."/>
            <person name="Lorensuhewa L.L."/>
            <person name="Mata R.M."/>
            <person name="Mathew T.M."/>
            <person name="Mercado C.M."/>
            <person name="Mercado I.M."/>
            <person name="Morales K.M."/>
            <person name="Morgan M.M."/>
            <person name="Munidasa M.M."/>
            <person name="Ngo D.N."/>
            <person name="Nguyen L.N."/>
            <person name="Nguyen T.N."/>
            <person name="Nguyen N.N."/>
            <person name="Obregon M.O."/>
            <person name="Okwuonu G.O."/>
            <person name="Ongeri F.O."/>
            <person name="Onwere C.O."/>
            <person name="Osifeso I.O."/>
            <person name="Parra A.P."/>
            <person name="Patil S.P."/>
            <person name="Perez A.P."/>
            <person name="Perez Y.P."/>
            <person name="Pham C.P."/>
            <person name="Pu L.-L.P."/>
            <person name="Puazo M.P."/>
            <person name="Quiroz J.Q."/>
            <person name="Rouhana J.R."/>
            <person name="Ruiz M.R."/>
            <person name="Ruiz S.-J.R."/>
            <person name="Saada N.S."/>
            <person name="Santibanez J.S."/>
            <person name="Scheel M.S."/>
            <person name="Schneider B.S."/>
            <person name="Simmons D.S."/>
            <person name="Sisson I.S."/>
            <person name="Tang L.-Y.T."/>
            <person name="Thornton R.T."/>
            <person name="Tisius J.T."/>
            <person name="Toledanes G.T."/>
            <person name="Trejos Z.T."/>
            <person name="Usmani K.U."/>
            <person name="Varghese R.V."/>
            <person name="Vattathil S.V."/>
            <person name="Vee V.V."/>
            <person name="Walker D.W."/>
            <person name="Weissenberger G.W."/>
            <person name="White C.W."/>
            <person name="Williams A.W."/>
            <person name="Woodworth J.W."/>
            <person name="Wright R.W."/>
            <person name="Zhu Y.Z."/>
            <person name="Han Y.H."/>
            <person name="Newsham I.N."/>
            <person name="Nazareth L.N."/>
            <person name="Worley K.W."/>
            <person name="Muzny D.M."/>
            <person name="Rogers J.R."/>
            <person name="Gibbs R.G."/>
        </authorList>
    </citation>
    <scope>NUCLEOTIDE SEQUENCE [LARGE SCALE GENOMIC DNA]</scope>
</reference>
<dbReference type="InterPro" id="IPR027827">
    <property type="entry name" value="Tex56"/>
</dbReference>
<dbReference type="PANTHER" id="PTHR35968:SF1">
    <property type="entry name" value="TESTIS EXPRESSED PROTEIN 56"/>
    <property type="match status" value="1"/>
</dbReference>
<dbReference type="Pfam" id="PF15023">
    <property type="entry name" value="DUF4523"/>
    <property type="match status" value="1"/>
</dbReference>
<dbReference type="Proteomes" id="UP000028761">
    <property type="component" value="Chromosome 6"/>
</dbReference>
<feature type="compositionally biased region" description="Low complexity" evidence="1">
    <location>
        <begin position="55"/>
        <end position="67"/>
    </location>
</feature>
<reference evidence="2" key="2">
    <citation type="submission" date="2025-08" db="UniProtKB">
        <authorList>
            <consortium name="Ensembl"/>
        </authorList>
    </citation>
    <scope>IDENTIFICATION</scope>
</reference>
<evidence type="ECO:0000256" key="1">
    <source>
        <dbReference type="SAM" id="MobiDB-lite"/>
    </source>
</evidence>
<feature type="region of interest" description="Disordered" evidence="1">
    <location>
        <begin position="1"/>
        <end position="175"/>
    </location>
</feature>
<protein>
    <recommendedName>
        <fullName evidence="4">RRM domain-containing protein</fullName>
    </recommendedName>
</protein>
<feature type="compositionally biased region" description="Low complexity" evidence="1">
    <location>
        <begin position="1"/>
        <end position="14"/>
    </location>
</feature>
<dbReference type="GO" id="GO:0003676">
    <property type="term" value="F:nucleic acid binding"/>
    <property type="evidence" value="ECO:0007669"/>
    <property type="project" value="InterPro"/>
</dbReference>
<feature type="region of interest" description="Disordered" evidence="1">
    <location>
        <begin position="230"/>
        <end position="254"/>
    </location>
</feature>
<dbReference type="Gene3D" id="3.30.70.330">
    <property type="match status" value="1"/>
</dbReference>
<feature type="compositionally biased region" description="Low complexity" evidence="1">
    <location>
        <begin position="111"/>
        <end position="129"/>
    </location>
</feature>
<organism evidence="2 3">
    <name type="scientific">Papio anubis</name>
    <name type="common">Olive baboon</name>
    <dbReference type="NCBI Taxonomy" id="9555"/>
    <lineage>
        <taxon>Eukaryota</taxon>
        <taxon>Metazoa</taxon>
        <taxon>Chordata</taxon>
        <taxon>Craniata</taxon>
        <taxon>Vertebrata</taxon>
        <taxon>Euteleostomi</taxon>
        <taxon>Mammalia</taxon>
        <taxon>Eutheria</taxon>
        <taxon>Euarchontoglires</taxon>
        <taxon>Primates</taxon>
        <taxon>Haplorrhini</taxon>
        <taxon>Catarrhini</taxon>
        <taxon>Cercopithecidae</taxon>
        <taxon>Cercopithecinae</taxon>
        <taxon>Papio</taxon>
    </lineage>
</organism>
<evidence type="ECO:0000313" key="3">
    <source>
        <dbReference type="Proteomes" id="UP000028761"/>
    </source>
</evidence>
<sequence>RLGGRPLCLGLPAAGDREGGGRPRAQPGRRCRDCEARGLAQGWESGPGPRRGPERPAGAGAGAAAPRASPPAGSPGNYQRAGAPREASRSTRSTGIREPRGRRRPPRLRASRGSPGCRARGTHAAARGGQPASGPVPAPRTAPSGAAQPTRPSWPGEAAPGLAGKPEPPGPSRAFSDFPLGVLDLLGPSWASSGLLDPPRAFPEASRPFPGPFQAELSARWPVGLWDPGPGPPASTPTACSQQARSTARENPELSGLERILARHELPKEINLTPKPNRMPLWKRKITNNVTDGWKKCHLLTRNTKEPPMSTIVVRWLKKNMQPTEDLKSVICRLSAFGPIQSVTVCGRQSAIVAFKDMTSACNAVSAFQSRTPGTMFQCSWQQRFMSKDVRLSTTKTLCEFLSLFYKIFIHQGCSDISSLSLIF</sequence>
<dbReference type="GeneTree" id="ENSGT00390000008360"/>
<dbReference type="PANTHER" id="PTHR35968">
    <property type="entry name" value="CHROMOSOME 6 C6ORF201 HOMOLOG"/>
    <property type="match status" value="1"/>
</dbReference>
<dbReference type="InterPro" id="IPR012677">
    <property type="entry name" value="Nucleotide-bd_a/b_plait_sf"/>
</dbReference>
<proteinExistence type="predicted"/>
<feature type="compositionally biased region" description="Basic residues" evidence="1">
    <location>
        <begin position="100"/>
        <end position="110"/>
    </location>
</feature>
<dbReference type="AlphaFoldDB" id="A0A8I5N9D5"/>
<dbReference type="SUPFAM" id="SSF54928">
    <property type="entry name" value="RNA-binding domain, RBD"/>
    <property type="match status" value="1"/>
</dbReference>
<dbReference type="Ensembl" id="ENSPANT00000076208.1">
    <property type="protein sequence ID" value="ENSPANP00000049711.1"/>
    <property type="gene ID" value="ENSPANG00000021758.3"/>
</dbReference>
<accession>A0A8I5N9D5</accession>
<name>A0A8I5N9D5_PAPAN</name>
<reference evidence="2" key="3">
    <citation type="submission" date="2025-09" db="UniProtKB">
        <authorList>
            <consortium name="Ensembl"/>
        </authorList>
    </citation>
    <scope>IDENTIFICATION</scope>
</reference>
<evidence type="ECO:0000313" key="2">
    <source>
        <dbReference type="Ensembl" id="ENSPANP00000049711.1"/>
    </source>
</evidence>